<protein>
    <submittedName>
        <fullName evidence="2">Uncharacterized protein</fullName>
    </submittedName>
</protein>
<evidence type="ECO:0000313" key="3">
    <source>
        <dbReference type="Proteomes" id="UP001596115"/>
    </source>
</evidence>
<evidence type="ECO:0000256" key="1">
    <source>
        <dbReference type="SAM" id="Phobius"/>
    </source>
</evidence>
<sequence>MKAITTNTAAPMADQLLTAAMVHVFALAGFAAGIATLWAISRACRAARNGLRWCWRRCAHG</sequence>
<evidence type="ECO:0000313" key="2">
    <source>
        <dbReference type="EMBL" id="MFC6068683.1"/>
    </source>
</evidence>
<dbReference type="RefSeq" id="WP_367141448.1">
    <property type="nucleotide sequence ID" value="NZ_JBFLAA010000005.1"/>
</dbReference>
<gene>
    <name evidence="2" type="ORF">ACFLLB_03745</name>
</gene>
<keyword evidence="1" id="KW-0472">Membrane</keyword>
<organism evidence="2 3">
    <name type="scientific">Stenotrophomonas geniculata</name>
    <dbReference type="NCBI Taxonomy" id="86188"/>
    <lineage>
        <taxon>Bacteria</taxon>
        <taxon>Pseudomonadati</taxon>
        <taxon>Pseudomonadota</taxon>
        <taxon>Gammaproteobacteria</taxon>
        <taxon>Lysobacterales</taxon>
        <taxon>Lysobacteraceae</taxon>
        <taxon>Stenotrophomonas</taxon>
    </lineage>
</organism>
<keyword evidence="1" id="KW-0812">Transmembrane</keyword>
<name>A0ABW1MY04_9GAMM</name>
<keyword evidence="3" id="KW-1185">Reference proteome</keyword>
<reference evidence="2 3" key="1">
    <citation type="submission" date="2024-09" db="EMBL/GenBank/DDBJ databases">
        <title>Whole genome analysis of Stenotrophomonas geniculata MK-1, and its biological control impact on peanut foliage fungus diseases.</title>
        <authorList>
            <person name="Ahsan T."/>
        </authorList>
    </citation>
    <scope>NUCLEOTIDE SEQUENCE [LARGE SCALE GENOMIC DNA]</scope>
    <source>
        <strain evidence="2 3">MK-1</strain>
    </source>
</reference>
<dbReference type="EMBL" id="JBHRFL010000003">
    <property type="protein sequence ID" value="MFC6068683.1"/>
    <property type="molecule type" value="Genomic_DNA"/>
</dbReference>
<accession>A0ABW1MY04</accession>
<dbReference type="Proteomes" id="UP001596115">
    <property type="component" value="Unassembled WGS sequence"/>
</dbReference>
<keyword evidence="1" id="KW-1133">Transmembrane helix</keyword>
<comment type="caution">
    <text evidence="2">The sequence shown here is derived from an EMBL/GenBank/DDBJ whole genome shotgun (WGS) entry which is preliminary data.</text>
</comment>
<feature type="transmembrane region" description="Helical" evidence="1">
    <location>
        <begin position="20"/>
        <end position="40"/>
    </location>
</feature>
<proteinExistence type="predicted"/>